<comment type="caution">
    <text evidence="1">The sequence shown here is derived from an EMBL/GenBank/DDBJ whole genome shotgun (WGS) entry which is preliminary data.</text>
</comment>
<organism evidence="1">
    <name type="scientific">bioreactor metagenome</name>
    <dbReference type="NCBI Taxonomy" id="1076179"/>
    <lineage>
        <taxon>unclassified sequences</taxon>
        <taxon>metagenomes</taxon>
        <taxon>ecological metagenomes</taxon>
    </lineage>
</organism>
<name>A0A645EIL4_9ZZZZ</name>
<gene>
    <name evidence="1" type="ORF">SDC9_148807</name>
</gene>
<reference evidence="1" key="1">
    <citation type="submission" date="2019-08" db="EMBL/GenBank/DDBJ databases">
        <authorList>
            <person name="Kucharzyk K."/>
            <person name="Murdoch R.W."/>
            <person name="Higgins S."/>
            <person name="Loffler F."/>
        </authorList>
    </citation>
    <scope>NUCLEOTIDE SEQUENCE</scope>
</reference>
<dbReference type="AntiFam" id="ANF00085">
    <property type="entry name" value="Shadow ORF (opposite pacL)"/>
</dbReference>
<evidence type="ECO:0000313" key="1">
    <source>
        <dbReference type="EMBL" id="MPN01597.1"/>
    </source>
</evidence>
<sequence>MLNHIVRKNKNTNTQNYICQNFTKLRQLDLKRCLSLFCLCNGVRNFAHFSFHGSGDHNGLASAVNYNTTHISHVFTVTQSDITLFIRCNDITMLA</sequence>
<proteinExistence type="predicted"/>
<dbReference type="AlphaFoldDB" id="A0A645EIL4"/>
<protein>
    <submittedName>
        <fullName evidence="1">Uncharacterized protein</fullName>
    </submittedName>
</protein>
<dbReference type="EMBL" id="VSSQ01047590">
    <property type="protein sequence ID" value="MPN01597.1"/>
    <property type="molecule type" value="Genomic_DNA"/>
</dbReference>
<accession>A0A645EIL4</accession>